<name>A0A165VW40_9AGAM</name>
<sequence length="633" mass="70897">MSCRTSQLGSRIARRSFSASASARDEVASTIKKTKSKKELILEKEFAKQIYRRKEKAERDERVDITKALSPVKTYEGGFTRPQMLRTSNWWKGGSYLAKEKSYETPLPIAYEPHTVILLESRYPINMPVGRPDSYEHILVAMPTTKVSQYLAHTRSPDFKRPTLDMAQWPWMPKKVKHVKWWEDPEDRQRTYAELNGEIDPTVQDTPEAAVSGSSPSSNSSRAVGMLLASSPSTRSPMQQAQVRFYSSRPPPDKDEDAVPEYFVERKRQRDAISERKEQEGDLMYELSAGIIADALSATTQGTQEKTPFEFTDDSGAVLHPSGFAVPSGTGRETDSPVFDRRKSRKEYKERQTAGVRERVREMAGLKDDEVVNIVEGGVRPREEKIPVEIPHPDGTVAHPSGFVPPVPNTSFTYGVKNGRAFHSSAIASAVLLDGQVPLLGEPEPVTSAEPVIPADPYDIALQKLRSEYEPTLEKEPFWRPLLTLELSTRPLAETIRRLSTALPRGLSYPAAIAPEQRLDAKSFTARIRCLRLQRMQQLTKDTAELLAGYRGGFVGIRFSTEELGRGTVGEGMERPIPGEKRAIKVGVGEWYRRAGEVKEGFVMDAEHLGEDAVEVFGLDEFGERVEKEKESA</sequence>
<organism evidence="2 3">
    <name type="scientific">Neolentinus lepideus HHB14362 ss-1</name>
    <dbReference type="NCBI Taxonomy" id="1314782"/>
    <lineage>
        <taxon>Eukaryota</taxon>
        <taxon>Fungi</taxon>
        <taxon>Dikarya</taxon>
        <taxon>Basidiomycota</taxon>
        <taxon>Agaricomycotina</taxon>
        <taxon>Agaricomycetes</taxon>
        <taxon>Gloeophyllales</taxon>
        <taxon>Gloeophyllaceae</taxon>
        <taxon>Neolentinus</taxon>
    </lineage>
</organism>
<reference evidence="2 3" key="1">
    <citation type="journal article" date="2016" name="Mol. Biol. Evol.">
        <title>Comparative Genomics of Early-Diverging Mushroom-Forming Fungi Provides Insights into the Origins of Lignocellulose Decay Capabilities.</title>
        <authorList>
            <person name="Nagy L.G."/>
            <person name="Riley R."/>
            <person name="Tritt A."/>
            <person name="Adam C."/>
            <person name="Daum C."/>
            <person name="Floudas D."/>
            <person name="Sun H."/>
            <person name="Yadav J.S."/>
            <person name="Pangilinan J."/>
            <person name="Larsson K.H."/>
            <person name="Matsuura K."/>
            <person name="Barry K."/>
            <person name="Labutti K."/>
            <person name="Kuo R."/>
            <person name="Ohm R.A."/>
            <person name="Bhattacharya S.S."/>
            <person name="Shirouzu T."/>
            <person name="Yoshinaga Y."/>
            <person name="Martin F.M."/>
            <person name="Grigoriev I.V."/>
            <person name="Hibbett D.S."/>
        </authorList>
    </citation>
    <scope>NUCLEOTIDE SEQUENCE [LARGE SCALE GENOMIC DNA]</scope>
    <source>
        <strain evidence="2 3">HHB14362 ss-1</strain>
    </source>
</reference>
<gene>
    <name evidence="2" type="ORF">NEOLEDRAFT_1105935</name>
</gene>
<feature type="region of interest" description="Disordered" evidence="1">
    <location>
        <begin position="196"/>
        <end position="258"/>
    </location>
</feature>
<accession>A0A165VW40</accession>
<dbReference type="Proteomes" id="UP000076761">
    <property type="component" value="Unassembled WGS sequence"/>
</dbReference>
<protein>
    <submittedName>
        <fullName evidence="2">Uncharacterized protein</fullName>
    </submittedName>
</protein>
<feature type="compositionally biased region" description="Low complexity" evidence="1">
    <location>
        <begin position="212"/>
        <end position="221"/>
    </location>
</feature>
<dbReference type="OrthoDB" id="3258969at2759"/>
<evidence type="ECO:0000313" key="2">
    <source>
        <dbReference type="EMBL" id="KZT30287.1"/>
    </source>
</evidence>
<keyword evidence="3" id="KW-1185">Reference proteome</keyword>
<evidence type="ECO:0000313" key="3">
    <source>
        <dbReference type="Proteomes" id="UP000076761"/>
    </source>
</evidence>
<dbReference type="InParanoid" id="A0A165VW40"/>
<proteinExistence type="predicted"/>
<feature type="region of interest" description="Disordered" evidence="1">
    <location>
        <begin position="311"/>
        <end position="354"/>
    </location>
</feature>
<feature type="compositionally biased region" description="Polar residues" evidence="1">
    <location>
        <begin position="230"/>
        <end position="242"/>
    </location>
</feature>
<dbReference type="EMBL" id="KV425552">
    <property type="protein sequence ID" value="KZT30287.1"/>
    <property type="molecule type" value="Genomic_DNA"/>
</dbReference>
<dbReference type="AlphaFoldDB" id="A0A165VW40"/>
<evidence type="ECO:0000256" key="1">
    <source>
        <dbReference type="SAM" id="MobiDB-lite"/>
    </source>
</evidence>
<feature type="compositionally biased region" description="Basic and acidic residues" evidence="1">
    <location>
        <begin position="332"/>
        <end position="354"/>
    </location>
</feature>